<evidence type="ECO:0000256" key="1">
    <source>
        <dbReference type="ARBA" id="ARBA00023125"/>
    </source>
</evidence>
<keyword evidence="1" id="KW-0238">DNA-binding</keyword>
<dbReference type="InterPro" id="IPR000944">
    <property type="entry name" value="Tscrpt_reg_Rrf2"/>
</dbReference>
<protein>
    <submittedName>
        <fullName evidence="2">Iron-sulfur cluster regulator IscR</fullName>
    </submittedName>
</protein>
<dbReference type="InterPro" id="IPR036388">
    <property type="entry name" value="WH-like_DNA-bd_sf"/>
</dbReference>
<reference evidence="2" key="1">
    <citation type="submission" date="2018-06" db="EMBL/GenBank/DDBJ databases">
        <authorList>
            <person name="Zhirakovskaya E."/>
        </authorList>
    </citation>
    <scope>NUCLEOTIDE SEQUENCE</scope>
</reference>
<proteinExistence type="predicted"/>
<dbReference type="GO" id="GO:0003700">
    <property type="term" value="F:DNA-binding transcription factor activity"/>
    <property type="evidence" value="ECO:0007669"/>
    <property type="project" value="TreeGrafter"/>
</dbReference>
<dbReference type="GO" id="GO:0005829">
    <property type="term" value="C:cytosol"/>
    <property type="evidence" value="ECO:0007669"/>
    <property type="project" value="TreeGrafter"/>
</dbReference>
<accession>A0A3B0T146</accession>
<dbReference type="Pfam" id="PF02082">
    <property type="entry name" value="Rrf2"/>
    <property type="match status" value="1"/>
</dbReference>
<dbReference type="Gene3D" id="1.10.10.10">
    <property type="entry name" value="Winged helix-like DNA-binding domain superfamily/Winged helix DNA-binding domain"/>
    <property type="match status" value="1"/>
</dbReference>
<organism evidence="2">
    <name type="scientific">hydrothermal vent metagenome</name>
    <dbReference type="NCBI Taxonomy" id="652676"/>
    <lineage>
        <taxon>unclassified sequences</taxon>
        <taxon>metagenomes</taxon>
        <taxon>ecological metagenomes</taxon>
    </lineage>
</organism>
<dbReference type="EMBL" id="UOEE01000301">
    <property type="protein sequence ID" value="VAW00696.1"/>
    <property type="molecule type" value="Genomic_DNA"/>
</dbReference>
<dbReference type="PANTHER" id="PTHR33221">
    <property type="entry name" value="WINGED HELIX-TURN-HELIX TRANSCRIPTIONAL REGULATOR, RRF2 FAMILY"/>
    <property type="match status" value="1"/>
</dbReference>
<dbReference type="GO" id="GO:0003677">
    <property type="term" value="F:DNA binding"/>
    <property type="evidence" value="ECO:0007669"/>
    <property type="project" value="UniProtKB-KW"/>
</dbReference>
<evidence type="ECO:0000313" key="2">
    <source>
        <dbReference type="EMBL" id="VAW00696.1"/>
    </source>
</evidence>
<dbReference type="PROSITE" id="PS51197">
    <property type="entry name" value="HTH_RRF2_2"/>
    <property type="match status" value="1"/>
</dbReference>
<dbReference type="SUPFAM" id="SSF46785">
    <property type="entry name" value="Winged helix' DNA-binding domain"/>
    <property type="match status" value="1"/>
</dbReference>
<name>A0A3B0T146_9ZZZZ</name>
<gene>
    <name evidence="2" type="ORF">MNBD_ALPHA06-1201</name>
</gene>
<sequence length="183" mass="19735">MVMNKGLIPQSPFYWRRSSTLKPVLASREVNKVMKLSAKGRYAVIALADLASIKADRPVTLAEIAKRQEISLSYLEQLFAKLRRRGVVIGVRGPGGGYSLAKAAGQTSIADIILAVDETIETTACKPGALVDCTGKTGKCLAHDLWSELGQHIYLFLNSITLDDVLQRRVVGAAGGARLQGLE</sequence>
<dbReference type="NCBIfam" id="TIGR00738">
    <property type="entry name" value="rrf2_super"/>
    <property type="match status" value="1"/>
</dbReference>
<dbReference type="InterPro" id="IPR036390">
    <property type="entry name" value="WH_DNA-bd_sf"/>
</dbReference>
<dbReference type="PANTHER" id="PTHR33221:SF5">
    <property type="entry name" value="HTH-TYPE TRANSCRIPTIONAL REGULATOR ISCR"/>
    <property type="match status" value="1"/>
</dbReference>
<dbReference type="AlphaFoldDB" id="A0A3B0T146"/>